<keyword evidence="5" id="KW-0934">Plastid</keyword>
<evidence type="ECO:0000256" key="1">
    <source>
        <dbReference type="ARBA" id="ARBA00002329"/>
    </source>
</evidence>
<feature type="domain" description="Ycf2 N-terminal" evidence="10">
    <location>
        <begin position="1"/>
        <end position="149"/>
    </location>
</feature>
<evidence type="ECO:0000313" key="11">
    <source>
        <dbReference type="EMBL" id="KAK8516961.1"/>
    </source>
</evidence>
<reference evidence="11 12" key="1">
    <citation type="journal article" date="2024" name="G3 (Bethesda)">
        <title>Genome assembly of Hibiscus sabdariffa L. provides insights into metabolisms of medicinal natural products.</title>
        <authorList>
            <person name="Kim T."/>
        </authorList>
    </citation>
    <scope>NUCLEOTIDE SEQUENCE [LARGE SCALE GENOMIC DNA]</scope>
    <source>
        <strain evidence="11">TK-2024</strain>
        <tissue evidence="11">Old leaves</tissue>
    </source>
</reference>
<feature type="domain" description="ATPase AAA-type core" evidence="9">
    <location>
        <begin position="222"/>
        <end position="300"/>
    </location>
</feature>
<gene>
    <name evidence="11" type="ORF">V6N12_032161</name>
</gene>
<keyword evidence="12" id="KW-1185">Reference proteome</keyword>
<evidence type="ECO:0000256" key="3">
    <source>
        <dbReference type="ARBA" id="ARBA00009361"/>
    </source>
</evidence>
<dbReference type="InterPro" id="IPR003959">
    <property type="entry name" value="ATPase_AAA_core"/>
</dbReference>
<evidence type="ECO:0000259" key="10">
    <source>
        <dbReference type="Pfam" id="PF05695"/>
    </source>
</evidence>
<organism evidence="11 12">
    <name type="scientific">Hibiscus sabdariffa</name>
    <name type="common">roselle</name>
    <dbReference type="NCBI Taxonomy" id="183260"/>
    <lineage>
        <taxon>Eukaryota</taxon>
        <taxon>Viridiplantae</taxon>
        <taxon>Streptophyta</taxon>
        <taxon>Embryophyta</taxon>
        <taxon>Tracheophyta</taxon>
        <taxon>Spermatophyta</taxon>
        <taxon>Magnoliopsida</taxon>
        <taxon>eudicotyledons</taxon>
        <taxon>Gunneridae</taxon>
        <taxon>Pentapetalae</taxon>
        <taxon>rosids</taxon>
        <taxon>malvids</taxon>
        <taxon>Malvales</taxon>
        <taxon>Malvaceae</taxon>
        <taxon>Malvoideae</taxon>
        <taxon>Hibiscus</taxon>
    </lineage>
</organism>
<dbReference type="Proteomes" id="UP001472677">
    <property type="component" value="Unassembled WGS sequence"/>
</dbReference>
<accession>A0ABR2CBT4</accession>
<dbReference type="PANTHER" id="PTHR33078:SF100">
    <property type="entry name" value="PROTEIN YCF2"/>
    <property type="match status" value="1"/>
</dbReference>
<feature type="transmembrane region" description="Helical" evidence="8">
    <location>
        <begin position="23"/>
        <end position="45"/>
    </location>
</feature>
<comment type="subcellular location">
    <subcellularLocation>
        <location evidence="2">Plastid</location>
    </subcellularLocation>
</comment>
<dbReference type="InterPro" id="IPR056777">
    <property type="entry name" value="Ycf2_N"/>
</dbReference>
<evidence type="ECO:0008006" key="13">
    <source>
        <dbReference type="Google" id="ProtNLM"/>
    </source>
</evidence>
<keyword evidence="6" id="KW-0547">Nucleotide-binding</keyword>
<evidence type="ECO:0000256" key="2">
    <source>
        <dbReference type="ARBA" id="ARBA00004474"/>
    </source>
</evidence>
<dbReference type="SUPFAM" id="SSF52540">
    <property type="entry name" value="P-loop containing nucleoside triphosphate hydrolases"/>
    <property type="match status" value="1"/>
</dbReference>
<dbReference type="Pfam" id="PF10705">
    <property type="entry name" value="Ycf15"/>
    <property type="match status" value="1"/>
</dbReference>
<comment type="similarity">
    <text evidence="3">Belongs to the Ycf2 family.</text>
</comment>
<protein>
    <recommendedName>
        <fullName evidence="13">Protein Ycf2</fullName>
    </recommendedName>
</protein>
<dbReference type="Pfam" id="PF05695">
    <property type="entry name" value="Ycf2"/>
    <property type="match status" value="1"/>
</dbReference>
<comment type="caution">
    <text evidence="11">The sequence shown here is derived from an EMBL/GenBank/DDBJ whole genome shotgun (WGS) entry which is preliminary data.</text>
</comment>
<evidence type="ECO:0000256" key="4">
    <source>
        <dbReference type="ARBA" id="ARBA00009896"/>
    </source>
</evidence>
<comment type="function">
    <text evidence="1">Probable ATPase of unknown function. Its presence in a non-photosynthetic plant (Epifagus virginiana) and experiments in tobacco indicate that it has an essential function which is probably not related to photosynthesis.</text>
</comment>
<evidence type="ECO:0000313" key="12">
    <source>
        <dbReference type="Proteomes" id="UP001472677"/>
    </source>
</evidence>
<evidence type="ECO:0000256" key="8">
    <source>
        <dbReference type="SAM" id="Phobius"/>
    </source>
</evidence>
<comment type="similarity">
    <text evidence="4">Belongs to the ycf15 family.</text>
</comment>
<dbReference type="InterPro" id="IPR019645">
    <property type="entry name" value="Uncharacterised_Ycf15"/>
</dbReference>
<proteinExistence type="inferred from homology"/>
<dbReference type="InterPro" id="IPR027417">
    <property type="entry name" value="P-loop_NTPase"/>
</dbReference>
<keyword evidence="8" id="KW-0812">Transmembrane</keyword>
<dbReference type="EMBL" id="JBBPBM010000056">
    <property type="protein sequence ID" value="KAK8516961.1"/>
    <property type="molecule type" value="Genomic_DNA"/>
</dbReference>
<dbReference type="Gene3D" id="1.10.8.60">
    <property type="match status" value="1"/>
</dbReference>
<dbReference type="Pfam" id="PF00004">
    <property type="entry name" value="AAA"/>
    <property type="match status" value="1"/>
</dbReference>
<keyword evidence="7" id="KW-0067">ATP-binding</keyword>
<evidence type="ECO:0000256" key="6">
    <source>
        <dbReference type="ARBA" id="ARBA00022741"/>
    </source>
</evidence>
<keyword evidence="8" id="KW-1133">Transmembrane helix</keyword>
<evidence type="ECO:0000259" key="9">
    <source>
        <dbReference type="Pfam" id="PF00004"/>
    </source>
</evidence>
<evidence type="ECO:0000256" key="7">
    <source>
        <dbReference type="ARBA" id="ARBA00022840"/>
    </source>
</evidence>
<dbReference type="Gene3D" id="3.40.50.300">
    <property type="entry name" value="P-loop containing nucleotide triphosphate hydrolases"/>
    <property type="match status" value="1"/>
</dbReference>
<sequence>MIHRNNESPLISTHLRSPNVQEFLYSILFLLLVAGYLVRTHLLFVSRAYSELQTEFEKVKSLMIPSYMIELRKLLDRYPTSELNSFWLKNLFLVVLEQLGDSLEEIRGSAFGGNMLWGGGPTYGVKSIRSKKKYLNINLIDIIDLIIFLNKFLDNKLKGFLIDDIDIDDIDIDDSDDIDASDAIDDSDDIDRDLDTELELLTMMNALTMDMMSEIDQFYITLQFELAKAMSPCIIWIPNIHDLDVNEANYLSVGLLVNYLSKDCERCSTRNILVIASTHIPQKVDPALIAPNKLNTCIKIRRLLIPQQQKHFFTLSYTRGFHLEKKMFHTNGFGSITVGSNARDLVALTNEALSISITQKKSIIDTNTIRSALHRQTWDLRSQVRSVQDHGILFYQIGRAVIQNVLLSNCPLDPISIYMKKKSCNEGDSYLYKWYFELGTSMKKLTRLLYLLSCSAGSVAQDLWSLPGPDEKNGITSYGFVENDSDLVHGLLEVEGALVGSSRTEKDCGQFDNDRVTLLLRSEPGNPLYMMQNGSCSIVDQRNLYEKYESEFEEGEGAGVLDPQQIEEDLFNHIVWAPRIWRPWGFLFDCIERPNELGFPYWAGSFRGKRIIYDEKDELQENDSEFLQSGTMQYQARDRSSKEQGFFRISQFIWDPADPLFFLFKDQPFVSVFSHREFFADEEMSKGLLTSQTNPPTSIYKRWFIKNTQEKHFELLIHRQRWLRTNSSLSNGFFRSNTPSESYQYLSNLFLSNGRLLDQMTKTLLRKRWLFPDEMKIGFIKDIHGAVRPIQIFTTEKYWILFRIGPERRRKAGMPPGVYY</sequence>
<dbReference type="PANTHER" id="PTHR33078">
    <property type="entry name" value="PROTEIN YCF2-RELATED"/>
    <property type="match status" value="1"/>
</dbReference>
<evidence type="ECO:0000256" key="5">
    <source>
        <dbReference type="ARBA" id="ARBA00022640"/>
    </source>
</evidence>
<keyword evidence="8" id="KW-0472">Membrane</keyword>
<name>A0ABR2CBT4_9ROSI</name>